<sequence length="389" mass="44490">MSDDDDDQLLNALLQDTTDSNKLPFALPSQRKKEMQKKRPPKIASNENKVKIDAFSLDSDQLSPPPTSTASKPQEVVQKQQPPKSLIELEANILKYAEKSIEFLKNEFIAEFKYQMSQTAEEDSAINAFVLGMPNEINEVVNEELQQYHRPSLSNATSINASIDAHLALVRKILQVAESNTPVSSLSPEKVNELDQLITKSNYNIDSNLKMPLGEFKIERSEKMMSYKIYFDHIASASIPSPNLRSIEVESLIHQLDVEEELFQKKKLRMTNAQNNYRQLYLENNNFASQNNMSEIQNTVDKINASIAKQQYQPFQDSAESLQRVLSSELQTIKTSIDHLRSICIMKKSSKKKQKQVIQQRQEPKPKQITESDEFLCDILERIRAVQNK</sequence>
<dbReference type="EMBL" id="DS113194">
    <property type="protein sequence ID" value="EAY20866.1"/>
    <property type="molecule type" value="Genomic_DNA"/>
</dbReference>
<protein>
    <submittedName>
        <fullName evidence="2">Uncharacterized protein</fullName>
    </submittedName>
</protein>
<dbReference type="RefSeq" id="XP_001581852.1">
    <property type="nucleotide sequence ID" value="XM_001581802.1"/>
</dbReference>
<dbReference type="VEuPathDB" id="TrichDB:TVAGG3_0565260"/>
<dbReference type="KEGG" id="tva:5466411"/>
<dbReference type="InParanoid" id="A2DFD8"/>
<feature type="compositionally biased region" description="Low complexity" evidence="1">
    <location>
        <begin position="9"/>
        <end position="18"/>
    </location>
</feature>
<feature type="region of interest" description="Disordered" evidence="1">
    <location>
        <begin position="1"/>
        <end position="83"/>
    </location>
</feature>
<keyword evidence="3" id="KW-1185">Reference proteome</keyword>
<evidence type="ECO:0000256" key="1">
    <source>
        <dbReference type="SAM" id="MobiDB-lite"/>
    </source>
</evidence>
<dbReference type="Proteomes" id="UP000001542">
    <property type="component" value="Unassembled WGS sequence"/>
</dbReference>
<organism evidence="2 3">
    <name type="scientific">Trichomonas vaginalis (strain ATCC PRA-98 / G3)</name>
    <dbReference type="NCBI Taxonomy" id="412133"/>
    <lineage>
        <taxon>Eukaryota</taxon>
        <taxon>Metamonada</taxon>
        <taxon>Parabasalia</taxon>
        <taxon>Trichomonadida</taxon>
        <taxon>Trichomonadidae</taxon>
        <taxon>Trichomonas</taxon>
    </lineage>
</organism>
<evidence type="ECO:0000313" key="2">
    <source>
        <dbReference type="EMBL" id="EAY20866.1"/>
    </source>
</evidence>
<evidence type="ECO:0000313" key="3">
    <source>
        <dbReference type="Proteomes" id="UP000001542"/>
    </source>
</evidence>
<gene>
    <name evidence="2" type="ORF">TVAG_436900</name>
</gene>
<feature type="compositionally biased region" description="Low complexity" evidence="1">
    <location>
        <begin position="72"/>
        <end position="83"/>
    </location>
</feature>
<accession>A2DFD8</accession>
<dbReference type="AlphaFoldDB" id="A2DFD8"/>
<dbReference type="VEuPathDB" id="TrichDB:TVAG_436900"/>
<reference evidence="2" key="1">
    <citation type="submission" date="2006-10" db="EMBL/GenBank/DDBJ databases">
        <authorList>
            <person name="Amadeo P."/>
            <person name="Zhao Q."/>
            <person name="Wortman J."/>
            <person name="Fraser-Liggett C."/>
            <person name="Carlton J."/>
        </authorList>
    </citation>
    <scope>NUCLEOTIDE SEQUENCE</scope>
    <source>
        <strain evidence="2">G3</strain>
    </source>
</reference>
<reference evidence="2" key="2">
    <citation type="journal article" date="2007" name="Science">
        <title>Draft genome sequence of the sexually transmitted pathogen Trichomonas vaginalis.</title>
        <authorList>
            <person name="Carlton J.M."/>
            <person name="Hirt R.P."/>
            <person name="Silva J.C."/>
            <person name="Delcher A.L."/>
            <person name="Schatz M."/>
            <person name="Zhao Q."/>
            <person name="Wortman J.R."/>
            <person name="Bidwell S.L."/>
            <person name="Alsmark U.C.M."/>
            <person name="Besteiro S."/>
            <person name="Sicheritz-Ponten T."/>
            <person name="Noel C.J."/>
            <person name="Dacks J.B."/>
            <person name="Foster P.G."/>
            <person name="Simillion C."/>
            <person name="Van de Peer Y."/>
            <person name="Miranda-Saavedra D."/>
            <person name="Barton G.J."/>
            <person name="Westrop G.D."/>
            <person name="Mueller S."/>
            <person name="Dessi D."/>
            <person name="Fiori P.L."/>
            <person name="Ren Q."/>
            <person name="Paulsen I."/>
            <person name="Zhang H."/>
            <person name="Bastida-Corcuera F.D."/>
            <person name="Simoes-Barbosa A."/>
            <person name="Brown M.T."/>
            <person name="Hayes R.D."/>
            <person name="Mukherjee M."/>
            <person name="Okumura C.Y."/>
            <person name="Schneider R."/>
            <person name="Smith A.J."/>
            <person name="Vanacova S."/>
            <person name="Villalvazo M."/>
            <person name="Haas B.J."/>
            <person name="Pertea M."/>
            <person name="Feldblyum T.V."/>
            <person name="Utterback T.R."/>
            <person name="Shu C.L."/>
            <person name="Osoegawa K."/>
            <person name="de Jong P.J."/>
            <person name="Hrdy I."/>
            <person name="Horvathova L."/>
            <person name="Zubacova Z."/>
            <person name="Dolezal P."/>
            <person name="Malik S.B."/>
            <person name="Logsdon J.M. Jr."/>
            <person name="Henze K."/>
            <person name="Gupta A."/>
            <person name="Wang C.C."/>
            <person name="Dunne R.L."/>
            <person name="Upcroft J.A."/>
            <person name="Upcroft P."/>
            <person name="White O."/>
            <person name="Salzberg S.L."/>
            <person name="Tang P."/>
            <person name="Chiu C.-H."/>
            <person name="Lee Y.-S."/>
            <person name="Embley T.M."/>
            <person name="Coombs G.H."/>
            <person name="Mottram J.C."/>
            <person name="Tachezy J."/>
            <person name="Fraser-Liggett C.M."/>
            <person name="Johnson P.J."/>
        </authorList>
    </citation>
    <scope>NUCLEOTIDE SEQUENCE [LARGE SCALE GENOMIC DNA]</scope>
    <source>
        <strain evidence="2">G3</strain>
    </source>
</reference>
<proteinExistence type="predicted"/>
<dbReference type="SMR" id="A2DFD8"/>
<name>A2DFD8_TRIV3</name>